<evidence type="ECO:0000313" key="5">
    <source>
        <dbReference type="EMBL" id="ACM30025.1"/>
    </source>
</evidence>
<feature type="active site" description="Proton donor" evidence="3">
    <location>
        <position position="169"/>
    </location>
</feature>
<comment type="similarity">
    <text evidence="1">Belongs to the DDAH family.</text>
</comment>
<dbReference type="PROSITE" id="PS00053">
    <property type="entry name" value="RIBOSOMAL_S8"/>
    <property type="match status" value="1"/>
</dbReference>
<evidence type="ECO:0000256" key="1">
    <source>
        <dbReference type="ARBA" id="ARBA00008532"/>
    </source>
</evidence>
<dbReference type="STRING" id="311403.Arad_8854"/>
<dbReference type="HOGENOM" id="CLU_067923_1_0_5"/>
<sequence length="266" mass="28438">MSPARSVYRFNSAIVREPSRSVVDGLRAEERGSPTYEAVKAEHDAYVAGLRDAGVEVTVLPALEAFPDSIFVEDPALVFTEGAILLRPGAASRSGEAAEIAPTLRGMFETVLDLPAGIADGGDILTTPKGIMIGLSARTDRAGAEALIGCLDRFGHKAGLVATPEGVLHFKTACSLLDEETVLSTARLAQSGAFKDYKQIIIPDGEEPAANALRINDILMVPSAYPRSLELLDKHGYKIVPVPTTQIEMIDAGLSCMSLRWYRNGK</sequence>
<evidence type="ECO:0000256" key="2">
    <source>
        <dbReference type="ARBA" id="ARBA00022801"/>
    </source>
</evidence>
<accession>B9JJD3</accession>
<feature type="binding site" evidence="4">
    <location>
        <position position="93"/>
    </location>
    <ligand>
        <name>substrate</name>
    </ligand>
</feature>
<dbReference type="Pfam" id="PF19420">
    <property type="entry name" value="DDAH_eukar"/>
    <property type="match status" value="1"/>
</dbReference>
<dbReference type="Gene3D" id="3.75.10.10">
    <property type="entry name" value="L-arginine/glycine Amidinotransferase, Chain A"/>
    <property type="match status" value="1"/>
</dbReference>
<dbReference type="InterPro" id="IPR033199">
    <property type="entry name" value="DDAH-like"/>
</dbReference>
<dbReference type="Proteomes" id="UP000001600">
    <property type="component" value="Chromosome 2"/>
</dbReference>
<evidence type="ECO:0000256" key="3">
    <source>
        <dbReference type="PIRSR" id="PIRSR633199-1"/>
    </source>
</evidence>
<feature type="binding site" evidence="4">
    <location>
        <position position="250"/>
    </location>
    <ligand>
        <name>substrate</name>
    </ligand>
</feature>
<organism evidence="5 6">
    <name type="scientific">Rhizobium rhizogenes (strain K84 / ATCC BAA-868)</name>
    <name type="common">Agrobacterium radiobacter</name>
    <dbReference type="NCBI Taxonomy" id="311403"/>
    <lineage>
        <taxon>Bacteria</taxon>
        <taxon>Pseudomonadati</taxon>
        <taxon>Pseudomonadota</taxon>
        <taxon>Alphaproteobacteria</taxon>
        <taxon>Hyphomicrobiales</taxon>
        <taxon>Rhizobiaceae</taxon>
        <taxon>Rhizobium/Agrobacterium group</taxon>
        <taxon>Rhizobium</taxon>
    </lineage>
</organism>
<feature type="binding site" evidence="4">
    <location>
        <begin position="73"/>
        <end position="74"/>
    </location>
    <ligand>
        <name>substrate</name>
    </ligand>
</feature>
<dbReference type="SUPFAM" id="SSF55909">
    <property type="entry name" value="Pentein"/>
    <property type="match status" value="1"/>
</dbReference>
<evidence type="ECO:0000313" key="6">
    <source>
        <dbReference type="Proteomes" id="UP000001600"/>
    </source>
</evidence>
<protein>
    <submittedName>
        <fullName evidence="5">NG,NG-dimethylarginine dimethylaminohydrolase (Dimethylargininase) protein</fullName>
    </submittedName>
</protein>
<evidence type="ECO:0000256" key="4">
    <source>
        <dbReference type="PIRSR" id="PIRSR633199-2"/>
    </source>
</evidence>
<gene>
    <name evidence="5" type="ordered locus">Arad_8854</name>
</gene>
<name>B9JJD3_RHIR8</name>
<keyword evidence="2 5" id="KW-0378">Hydrolase</keyword>
<dbReference type="AlphaFoldDB" id="B9JJD3"/>
<dbReference type="GO" id="GO:0006525">
    <property type="term" value="P:arginine metabolic process"/>
    <property type="evidence" value="ECO:0007669"/>
    <property type="project" value="TreeGrafter"/>
</dbReference>
<dbReference type="eggNOG" id="COG1834">
    <property type="taxonomic scope" value="Bacteria"/>
</dbReference>
<dbReference type="RefSeq" id="WP_012650252.1">
    <property type="nucleotide sequence ID" value="NC_011983.1"/>
</dbReference>
<dbReference type="GO" id="GO:0016403">
    <property type="term" value="F:dimethylargininase activity"/>
    <property type="evidence" value="ECO:0007669"/>
    <property type="project" value="TreeGrafter"/>
</dbReference>
<dbReference type="PANTHER" id="PTHR12737:SF9">
    <property type="entry name" value="DIMETHYLARGININASE"/>
    <property type="match status" value="1"/>
</dbReference>
<feature type="binding site" evidence="4">
    <location>
        <position position="26"/>
    </location>
    <ligand>
        <name>substrate</name>
    </ligand>
</feature>
<dbReference type="KEGG" id="ara:Arad_8854"/>
<feature type="binding site" evidence="4">
    <location>
        <position position="68"/>
    </location>
    <ligand>
        <name>substrate</name>
    </ligand>
</feature>
<dbReference type="PANTHER" id="PTHR12737">
    <property type="entry name" value="DIMETHYLARGININE DIMETHYLAMINOHYDROLASE"/>
    <property type="match status" value="1"/>
</dbReference>
<dbReference type="GO" id="GO:0000052">
    <property type="term" value="P:citrulline metabolic process"/>
    <property type="evidence" value="ECO:0007669"/>
    <property type="project" value="TreeGrafter"/>
</dbReference>
<reference evidence="5 6" key="1">
    <citation type="journal article" date="2009" name="J. Bacteriol.">
        <title>Genome sequences of three Agrobacterium biovars help elucidate the evolution of multichromosome genomes in bacteria.</title>
        <authorList>
            <person name="Slater S.C."/>
            <person name="Goldman B.S."/>
            <person name="Goodner B."/>
            <person name="Setubal J.C."/>
            <person name="Farrand S.K."/>
            <person name="Nester E.W."/>
            <person name="Burr T.J."/>
            <person name="Banta L."/>
            <person name="Dickerman A.W."/>
            <person name="Paulsen I."/>
            <person name="Otten L."/>
            <person name="Suen G."/>
            <person name="Welch R."/>
            <person name="Almeida N.F."/>
            <person name="Arnold F."/>
            <person name="Burton O.T."/>
            <person name="Du Z."/>
            <person name="Ewing A."/>
            <person name="Godsy E."/>
            <person name="Heisel S."/>
            <person name="Houmiel K.L."/>
            <person name="Jhaveri J."/>
            <person name="Lu J."/>
            <person name="Miller N.M."/>
            <person name="Norton S."/>
            <person name="Chen Q."/>
            <person name="Phoolcharoen W."/>
            <person name="Ohlin V."/>
            <person name="Ondrusek D."/>
            <person name="Pride N."/>
            <person name="Stricklin S.L."/>
            <person name="Sun J."/>
            <person name="Wheeler C."/>
            <person name="Wilson L."/>
            <person name="Zhu H."/>
            <person name="Wood D.W."/>
        </authorList>
    </citation>
    <scope>NUCLEOTIDE SEQUENCE [LARGE SCALE GENOMIC DNA]</scope>
    <source>
        <strain evidence="6">K84 / ATCC BAA-868</strain>
    </source>
</reference>
<feature type="binding site" evidence="4">
    <location>
        <position position="138"/>
    </location>
    <ligand>
        <name>substrate</name>
    </ligand>
</feature>
<dbReference type="GO" id="GO:0016597">
    <property type="term" value="F:amino acid binding"/>
    <property type="evidence" value="ECO:0007669"/>
    <property type="project" value="TreeGrafter"/>
</dbReference>
<dbReference type="GO" id="GO:0045429">
    <property type="term" value="P:positive regulation of nitric oxide biosynthetic process"/>
    <property type="evidence" value="ECO:0007669"/>
    <property type="project" value="TreeGrafter"/>
</dbReference>
<proteinExistence type="inferred from homology"/>
<dbReference type="EMBL" id="CP000629">
    <property type="protein sequence ID" value="ACM30025.1"/>
    <property type="molecule type" value="Genomic_DNA"/>
</dbReference>
<dbReference type="InterPro" id="IPR047863">
    <property type="entry name" value="Ribosomal_uS8_CS"/>
</dbReference>
<feature type="active site" description="Nucleophile" evidence="3">
    <location>
        <position position="256"/>
    </location>
</feature>